<protein>
    <submittedName>
        <fullName evidence="1">(apollo) hypothetical protein</fullName>
    </submittedName>
</protein>
<sequence>MTEYVDLTIDHSYSQKKKHGLHVKHICAQTMDSSSQFHQNILEGLKLPKRSTQLLNSLSFEYCCIFGKWGSNKHKP</sequence>
<dbReference type="AlphaFoldDB" id="A0A8S3XE56"/>
<evidence type="ECO:0000313" key="2">
    <source>
        <dbReference type="Proteomes" id="UP000691718"/>
    </source>
</evidence>
<proteinExistence type="predicted"/>
<evidence type="ECO:0000313" key="1">
    <source>
        <dbReference type="EMBL" id="CAG5020117.1"/>
    </source>
</evidence>
<reference evidence="1" key="1">
    <citation type="submission" date="2021-04" db="EMBL/GenBank/DDBJ databases">
        <authorList>
            <person name="Tunstrom K."/>
        </authorList>
    </citation>
    <scope>NUCLEOTIDE SEQUENCE</scope>
</reference>
<accession>A0A8S3XE56</accession>
<gene>
    <name evidence="1" type="ORF">PAPOLLO_LOCUS17221</name>
</gene>
<dbReference type="EMBL" id="CAJQZP010001133">
    <property type="protein sequence ID" value="CAG5020117.1"/>
    <property type="molecule type" value="Genomic_DNA"/>
</dbReference>
<keyword evidence="2" id="KW-1185">Reference proteome</keyword>
<organism evidence="1 2">
    <name type="scientific">Parnassius apollo</name>
    <name type="common">Apollo butterfly</name>
    <name type="synonym">Papilio apollo</name>
    <dbReference type="NCBI Taxonomy" id="110799"/>
    <lineage>
        <taxon>Eukaryota</taxon>
        <taxon>Metazoa</taxon>
        <taxon>Ecdysozoa</taxon>
        <taxon>Arthropoda</taxon>
        <taxon>Hexapoda</taxon>
        <taxon>Insecta</taxon>
        <taxon>Pterygota</taxon>
        <taxon>Neoptera</taxon>
        <taxon>Endopterygota</taxon>
        <taxon>Lepidoptera</taxon>
        <taxon>Glossata</taxon>
        <taxon>Ditrysia</taxon>
        <taxon>Papilionoidea</taxon>
        <taxon>Papilionidae</taxon>
        <taxon>Parnassiinae</taxon>
        <taxon>Parnassini</taxon>
        <taxon>Parnassius</taxon>
        <taxon>Parnassius</taxon>
    </lineage>
</organism>
<comment type="caution">
    <text evidence="1">The sequence shown here is derived from an EMBL/GenBank/DDBJ whole genome shotgun (WGS) entry which is preliminary data.</text>
</comment>
<name>A0A8S3XE56_PARAO</name>
<dbReference type="Proteomes" id="UP000691718">
    <property type="component" value="Unassembled WGS sequence"/>
</dbReference>